<protein>
    <submittedName>
        <fullName evidence="2">Uncharacterized protein</fullName>
    </submittedName>
</protein>
<dbReference type="Proteomes" id="UP000230069">
    <property type="component" value="Unassembled WGS sequence"/>
</dbReference>
<comment type="similarity">
    <text evidence="1">Belongs to the plant acyltransferase family.</text>
</comment>
<sequence length="454" mass="51187">MADITTVSMRTIVSTKPVQFGKFYSLSVLGHIMEPSNVRLIFYYPTQGEIELGTATKRLLESLSEMLNSYPTITGRLQKTSEGHWRIKCNDAGVRMIEARARGSMEDWLQKADREEELKLVYWEDMFHKPYFWSTFYIKMTEFEGGGIAIGLSCSHLLADVACATMLIKTWAETTLFGKMHNPPHFGPFPHLRRGHSGINPKLDNDLINCYKLYLEGTGQSTVSTAEKYETVTFAFSDEMVRKCMAESQADGSIPNGSPFAALASLFWLSVGKVKGKRELINMSICLDRRNVLGLDKSFFGNCMIFSKVLGEDIKEVELRQAAKAITNAIQKMGKEEIMDLVEWLETERDGKNLSDYQPPPINGPDLICANWENFDPYSAIFESGVKPIRVSYYFEHVFGEGQVLILPSPEGDTSLSRIAMVTLPEHEVMKLCEEDLILQFSPTILMGGKKIKV</sequence>
<dbReference type="PANTHER" id="PTHR31642:SF26">
    <property type="entry name" value="HXXXD-TYPE ACYL-TRANSFERASE FAMILY PROTEIN"/>
    <property type="match status" value="1"/>
</dbReference>
<keyword evidence="3" id="KW-1185">Reference proteome</keyword>
<dbReference type="InterPro" id="IPR050317">
    <property type="entry name" value="Plant_Fungal_Acyltransferase"/>
</dbReference>
<dbReference type="EMBL" id="KZ305018">
    <property type="protein sequence ID" value="PIA65389.1"/>
    <property type="molecule type" value="Genomic_DNA"/>
</dbReference>
<dbReference type="InParanoid" id="A0A2G5FBJ1"/>
<dbReference type="PANTHER" id="PTHR31642">
    <property type="entry name" value="TRICHOTHECENE 3-O-ACETYLTRANSFERASE"/>
    <property type="match status" value="1"/>
</dbReference>
<dbReference type="Gene3D" id="3.30.559.10">
    <property type="entry name" value="Chloramphenicol acetyltransferase-like domain"/>
    <property type="match status" value="2"/>
</dbReference>
<evidence type="ECO:0000256" key="1">
    <source>
        <dbReference type="ARBA" id="ARBA00009861"/>
    </source>
</evidence>
<evidence type="ECO:0000313" key="2">
    <source>
        <dbReference type="EMBL" id="PIA65389.1"/>
    </source>
</evidence>
<accession>A0A2G5FBJ1</accession>
<proteinExistence type="inferred from homology"/>
<gene>
    <name evidence="2" type="ORF">AQUCO_00100695v1</name>
</gene>
<organism evidence="2 3">
    <name type="scientific">Aquilegia coerulea</name>
    <name type="common">Rocky mountain columbine</name>
    <dbReference type="NCBI Taxonomy" id="218851"/>
    <lineage>
        <taxon>Eukaryota</taxon>
        <taxon>Viridiplantae</taxon>
        <taxon>Streptophyta</taxon>
        <taxon>Embryophyta</taxon>
        <taxon>Tracheophyta</taxon>
        <taxon>Spermatophyta</taxon>
        <taxon>Magnoliopsida</taxon>
        <taxon>Ranunculales</taxon>
        <taxon>Ranunculaceae</taxon>
        <taxon>Thalictroideae</taxon>
        <taxon>Aquilegia</taxon>
    </lineage>
</organism>
<reference evidence="2 3" key="1">
    <citation type="submission" date="2017-09" db="EMBL/GenBank/DDBJ databases">
        <title>WGS assembly of Aquilegia coerulea Goldsmith.</title>
        <authorList>
            <person name="Hodges S."/>
            <person name="Kramer E."/>
            <person name="Nordborg M."/>
            <person name="Tomkins J."/>
            <person name="Borevitz J."/>
            <person name="Derieg N."/>
            <person name="Yan J."/>
            <person name="Mihaltcheva S."/>
            <person name="Hayes R.D."/>
            <person name="Rokhsar D."/>
        </authorList>
    </citation>
    <scope>NUCLEOTIDE SEQUENCE [LARGE SCALE GENOMIC DNA]</scope>
    <source>
        <strain evidence="3">cv. Goldsmith</strain>
    </source>
</reference>
<name>A0A2G5FBJ1_AQUCA</name>
<evidence type="ECO:0000313" key="3">
    <source>
        <dbReference type="Proteomes" id="UP000230069"/>
    </source>
</evidence>
<dbReference type="GO" id="GO:0016747">
    <property type="term" value="F:acyltransferase activity, transferring groups other than amino-acyl groups"/>
    <property type="evidence" value="ECO:0007669"/>
    <property type="project" value="TreeGrafter"/>
</dbReference>
<dbReference type="OrthoDB" id="671439at2759"/>
<dbReference type="AlphaFoldDB" id="A0A2G5FBJ1"/>
<dbReference type="InterPro" id="IPR023213">
    <property type="entry name" value="CAT-like_dom_sf"/>
</dbReference>
<dbReference type="Pfam" id="PF02458">
    <property type="entry name" value="Transferase"/>
    <property type="match status" value="1"/>
</dbReference>